<dbReference type="PANTHER" id="PTHR38451">
    <property type="entry name" value="TRNA (ADENINE(22)-N(1))-METHYLTRANSFERASE"/>
    <property type="match status" value="1"/>
</dbReference>
<feature type="coiled-coil region" evidence="1">
    <location>
        <begin position="205"/>
        <end position="239"/>
    </location>
</feature>
<proteinExistence type="predicted"/>
<evidence type="ECO:0000256" key="1">
    <source>
        <dbReference type="SAM" id="Coils"/>
    </source>
</evidence>
<dbReference type="PANTHER" id="PTHR38451:SF1">
    <property type="entry name" value="TRNA (ADENINE(22)-N(1))-METHYLTRANSFERASE"/>
    <property type="match status" value="1"/>
</dbReference>
<dbReference type="AlphaFoldDB" id="A0A845QHX7"/>
<name>A0A845QHX7_9FIRM</name>
<dbReference type="RefSeq" id="WP_160201397.1">
    <property type="nucleotide sequence ID" value="NZ_QXWK01000009.1"/>
</dbReference>
<keyword evidence="3" id="KW-1185">Reference proteome</keyword>
<organism evidence="2 3">
    <name type="scientific">Anaerotruncus colihominis</name>
    <dbReference type="NCBI Taxonomy" id="169435"/>
    <lineage>
        <taxon>Bacteria</taxon>
        <taxon>Bacillati</taxon>
        <taxon>Bacillota</taxon>
        <taxon>Clostridia</taxon>
        <taxon>Eubacteriales</taxon>
        <taxon>Oscillospiraceae</taxon>
        <taxon>Anaerotruncus</taxon>
    </lineage>
</organism>
<dbReference type="CDD" id="cd02440">
    <property type="entry name" value="AdoMet_MTases"/>
    <property type="match status" value="1"/>
</dbReference>
<dbReference type="InterPro" id="IPR006901">
    <property type="entry name" value="TrmK"/>
</dbReference>
<dbReference type="Gene3D" id="3.40.50.150">
    <property type="entry name" value="Vaccinia Virus protein VP39"/>
    <property type="match status" value="1"/>
</dbReference>
<protein>
    <submittedName>
        <fullName evidence="2">SAM-dependent methyltransferase</fullName>
    </submittedName>
</protein>
<evidence type="ECO:0000313" key="3">
    <source>
        <dbReference type="Proteomes" id="UP000446866"/>
    </source>
</evidence>
<reference evidence="2 3" key="1">
    <citation type="submission" date="2018-08" db="EMBL/GenBank/DDBJ databases">
        <title>Murine metabolic-syndrome-specific gut microbial biobank.</title>
        <authorList>
            <person name="Liu C."/>
        </authorList>
    </citation>
    <scope>NUCLEOTIDE SEQUENCE [LARGE SCALE GENOMIC DNA]</scope>
    <source>
        <strain evidence="2 3">28</strain>
    </source>
</reference>
<keyword evidence="2" id="KW-0808">Transferase</keyword>
<gene>
    <name evidence="2" type="ORF">D0435_05555</name>
</gene>
<dbReference type="Pfam" id="PF12847">
    <property type="entry name" value="Methyltransf_18"/>
    <property type="match status" value="1"/>
</dbReference>
<comment type="caution">
    <text evidence="2">The sequence shown here is derived from an EMBL/GenBank/DDBJ whole genome shotgun (WGS) entry which is preliminary data.</text>
</comment>
<keyword evidence="1" id="KW-0175">Coiled coil</keyword>
<accession>A0A845QHX7</accession>
<dbReference type="EMBL" id="QXWK01000009">
    <property type="protein sequence ID" value="NBH61116.1"/>
    <property type="molecule type" value="Genomic_DNA"/>
</dbReference>
<evidence type="ECO:0000313" key="2">
    <source>
        <dbReference type="EMBL" id="NBH61116.1"/>
    </source>
</evidence>
<keyword evidence="2" id="KW-0489">Methyltransferase</keyword>
<dbReference type="Proteomes" id="UP000446866">
    <property type="component" value="Unassembled WGS sequence"/>
</dbReference>
<dbReference type="InterPro" id="IPR029063">
    <property type="entry name" value="SAM-dependent_MTases_sf"/>
</dbReference>
<dbReference type="SUPFAM" id="SSF53335">
    <property type="entry name" value="S-adenosyl-L-methionine-dependent methyltransferases"/>
    <property type="match status" value="1"/>
</dbReference>
<dbReference type="PIRSF" id="PIRSF018637">
    <property type="entry name" value="TrmK"/>
    <property type="match status" value="1"/>
</dbReference>
<dbReference type="GO" id="GO:0032259">
    <property type="term" value="P:methylation"/>
    <property type="evidence" value="ECO:0007669"/>
    <property type="project" value="UniProtKB-KW"/>
</dbReference>
<sequence length="241" mass="27075">MKLSERLQYIADEIRKGETMADIGCDHGFLPLYLMEKHKCPKVIMTDVSGGSLKKAETNCKLVKPKGDYELRLGDGIDVLSDGEVDVVVMAGMGGLLIADMLKWNLKKSRSIKRYILQPRNNPGRLRHFLACNGFSIVKEGIVREGKFLCEILTVESGPIPVFTAENPQPVYSAEFEYPASLIAFGGVLTGEYLQKHLETEYQILGKIEENAKDVQQQSKETRDRIVRLEALIKEWEAANE</sequence>
<dbReference type="GO" id="GO:0160105">
    <property type="term" value="F:tRNA (adenine(22)-N1)-methyltransferase activity"/>
    <property type="evidence" value="ECO:0007669"/>
    <property type="project" value="InterPro"/>
</dbReference>